<feature type="compositionally biased region" description="Basic and acidic residues" evidence="1">
    <location>
        <begin position="229"/>
        <end position="242"/>
    </location>
</feature>
<name>A0ABR3J1C9_9AGAR</name>
<protein>
    <submittedName>
        <fullName evidence="2">Uncharacterized protein</fullName>
    </submittedName>
</protein>
<comment type="caution">
    <text evidence="2">The sequence shown here is derived from an EMBL/GenBank/DDBJ whole genome shotgun (WGS) entry which is preliminary data.</text>
</comment>
<reference evidence="3" key="1">
    <citation type="submission" date="2024-06" db="EMBL/GenBank/DDBJ databases">
        <title>Multi-omics analyses provide insights into the biosynthesis of the anticancer antibiotic pleurotin in Hohenbuehelia grisea.</title>
        <authorList>
            <person name="Weaver J.A."/>
            <person name="Alberti F."/>
        </authorList>
    </citation>
    <scope>NUCLEOTIDE SEQUENCE [LARGE SCALE GENOMIC DNA]</scope>
    <source>
        <strain evidence="3">T-177</strain>
    </source>
</reference>
<dbReference type="EMBL" id="JASNQZ010000012">
    <property type="protein sequence ID" value="KAL0949292.1"/>
    <property type="molecule type" value="Genomic_DNA"/>
</dbReference>
<proteinExistence type="predicted"/>
<feature type="region of interest" description="Disordered" evidence="1">
    <location>
        <begin position="196"/>
        <end position="247"/>
    </location>
</feature>
<sequence length="306" mass="35673">MPTANTSVLPKGHTYLNPKIFITTMGKETFIKLLDKANDRDPDTHKMYIYNDYYYFACLDIVETTLTRIHTKLISRKNLDEAYSLMEALTVFTDFGHPWPMCNDGEQVNLVNKAYGALLVTLLRHIKRQGRLDVTHYPSLETLLKLAADWGNQMCRQNCHSNYDKVCKAIGKRLFANKSADDIALEKARFEEWKSSLEEEEAKDLEEVEKEEAEDDEEEEEEDDEQEEAGQKKRQEAEKPWFHDIGSYDEDTKDSDFTLTRIWKELKAYLKESPNGPMRGAYVWDLSDWTYEEKKPFLFSTMDAAL</sequence>
<gene>
    <name evidence="2" type="ORF">HGRIS_009370</name>
</gene>
<evidence type="ECO:0000313" key="2">
    <source>
        <dbReference type="EMBL" id="KAL0949292.1"/>
    </source>
</evidence>
<evidence type="ECO:0000313" key="3">
    <source>
        <dbReference type="Proteomes" id="UP001556367"/>
    </source>
</evidence>
<dbReference type="Proteomes" id="UP001556367">
    <property type="component" value="Unassembled WGS sequence"/>
</dbReference>
<keyword evidence="3" id="KW-1185">Reference proteome</keyword>
<organism evidence="2 3">
    <name type="scientific">Hohenbuehelia grisea</name>
    <dbReference type="NCBI Taxonomy" id="104357"/>
    <lineage>
        <taxon>Eukaryota</taxon>
        <taxon>Fungi</taxon>
        <taxon>Dikarya</taxon>
        <taxon>Basidiomycota</taxon>
        <taxon>Agaricomycotina</taxon>
        <taxon>Agaricomycetes</taxon>
        <taxon>Agaricomycetidae</taxon>
        <taxon>Agaricales</taxon>
        <taxon>Pleurotineae</taxon>
        <taxon>Pleurotaceae</taxon>
        <taxon>Hohenbuehelia</taxon>
    </lineage>
</organism>
<feature type="compositionally biased region" description="Acidic residues" evidence="1">
    <location>
        <begin position="198"/>
        <end position="228"/>
    </location>
</feature>
<evidence type="ECO:0000256" key="1">
    <source>
        <dbReference type="SAM" id="MobiDB-lite"/>
    </source>
</evidence>
<accession>A0ABR3J1C9</accession>